<evidence type="ECO:0000313" key="2">
    <source>
        <dbReference type="Proteomes" id="UP000655588"/>
    </source>
</evidence>
<dbReference type="CDD" id="cd01824">
    <property type="entry name" value="Phospholipase_B_like"/>
    <property type="match status" value="1"/>
</dbReference>
<accession>A0A833W6Y6</accession>
<comment type="caution">
    <text evidence="1">The sequence shown here is derived from an EMBL/GenBank/DDBJ whole genome shotgun (WGS) entry which is preliminary data.</text>
</comment>
<keyword evidence="2" id="KW-1185">Reference proteome</keyword>
<dbReference type="Pfam" id="PF00657">
    <property type="entry name" value="Lipase_GDSL"/>
    <property type="match status" value="1"/>
</dbReference>
<dbReference type="PANTHER" id="PTHR21325">
    <property type="entry name" value="PHOSPHOLIPASE B, PLB1"/>
    <property type="match status" value="1"/>
</dbReference>
<dbReference type="AlphaFoldDB" id="A0A833W6Y6"/>
<dbReference type="GO" id="GO:0006644">
    <property type="term" value="P:phospholipid metabolic process"/>
    <property type="evidence" value="ECO:0007669"/>
    <property type="project" value="TreeGrafter"/>
</dbReference>
<dbReference type="InterPro" id="IPR035547">
    <property type="entry name" value="Phospholipase_B"/>
</dbReference>
<dbReference type="EMBL" id="WNWW01000646">
    <property type="protein sequence ID" value="KAF3422773.1"/>
    <property type="molecule type" value="Genomic_DNA"/>
</dbReference>
<protein>
    <recommendedName>
        <fullName evidence="3">Phospholipase B1, membrane-associated</fullName>
    </recommendedName>
</protein>
<gene>
    <name evidence="1" type="ORF">E2986_11347</name>
</gene>
<dbReference type="SUPFAM" id="SSF52266">
    <property type="entry name" value="SGNH hydrolase"/>
    <property type="match status" value="1"/>
</dbReference>
<dbReference type="PANTHER" id="PTHR21325:SF31">
    <property type="entry name" value="GH22081P-RELATED"/>
    <property type="match status" value="1"/>
</dbReference>
<dbReference type="Proteomes" id="UP000655588">
    <property type="component" value="Unassembled WGS sequence"/>
</dbReference>
<name>A0A833W6Y6_9HYME</name>
<organism evidence="1 2">
    <name type="scientific">Frieseomelitta varia</name>
    <dbReference type="NCBI Taxonomy" id="561572"/>
    <lineage>
        <taxon>Eukaryota</taxon>
        <taxon>Metazoa</taxon>
        <taxon>Ecdysozoa</taxon>
        <taxon>Arthropoda</taxon>
        <taxon>Hexapoda</taxon>
        <taxon>Insecta</taxon>
        <taxon>Pterygota</taxon>
        <taxon>Neoptera</taxon>
        <taxon>Endopterygota</taxon>
        <taxon>Hymenoptera</taxon>
        <taxon>Apocrita</taxon>
        <taxon>Aculeata</taxon>
        <taxon>Apoidea</taxon>
        <taxon>Anthophila</taxon>
        <taxon>Apidae</taxon>
        <taxon>Frieseomelitta</taxon>
    </lineage>
</organism>
<reference evidence="1" key="1">
    <citation type="submission" date="2019-11" db="EMBL/GenBank/DDBJ databases">
        <title>The nuclear and mitochondrial genomes of Frieseomelitta varia - a highly eusocial stingless bee (Meliponini) with a permanently sterile worker caste.</title>
        <authorList>
            <person name="Freitas F.C.P."/>
            <person name="Lourenco A.P."/>
            <person name="Nunes F.M.F."/>
            <person name="Paschoal A.R."/>
            <person name="Abreu F.C.P."/>
            <person name="Barbin F.O."/>
            <person name="Bataglia L."/>
            <person name="Cardoso-Junior C.A.M."/>
            <person name="Cervoni M.S."/>
            <person name="Silva S.R."/>
            <person name="Dalarmi F."/>
            <person name="Del Lama M.A."/>
            <person name="Depintor T.S."/>
            <person name="Ferreira K.M."/>
            <person name="Goria P.S."/>
            <person name="Jaskot M.C."/>
            <person name="Lago D.C."/>
            <person name="Luna-Lucena D."/>
            <person name="Moda L.M."/>
            <person name="Nascimento L."/>
            <person name="Pedrino M."/>
            <person name="Rabico F.O."/>
            <person name="Sanches F.C."/>
            <person name="Santos D.E."/>
            <person name="Santos C.G."/>
            <person name="Vieira J."/>
            <person name="Lopes T.F."/>
            <person name="Barchuk A.R."/>
            <person name="Hartfelder K."/>
            <person name="Simoes Z.L.P."/>
            <person name="Bitondi M.M.G."/>
            <person name="Pinheiro D.G."/>
        </authorList>
    </citation>
    <scope>NUCLEOTIDE SEQUENCE</scope>
    <source>
        <strain evidence="1">USP_RPSP 00005682</strain>
        <tissue evidence="1">Whole individual</tissue>
    </source>
</reference>
<dbReference type="InterPro" id="IPR001087">
    <property type="entry name" value="GDSL"/>
</dbReference>
<proteinExistence type="predicted"/>
<evidence type="ECO:0000313" key="1">
    <source>
        <dbReference type="EMBL" id="KAF3422773.1"/>
    </source>
</evidence>
<sequence length="349" mass="39918">DRQHFNVFLGGRSSEVPKSVHRLRPGDIDVIAAMGDSTTVPTAVTAVNLLQLLVENRGISASIGGEETWRKYLTLPNILKEFNPKLIGYSLGDSVSTEPDAQFNVAETGAMSKDMPFMAQHLVEKIKSDPRIDVNKDWKLILLMIGCNDFCSNICIAPSPWSILKEHEIELINTLRILRDNLPRTFVALIVPPHMRAIAEHHRQYLWPCSTMSIIECPCLFALQFQHGKLEYYEVIRRWQELDKEIASYPEFYRDDFIVEMLPVLINSIIPLAEDGYQDMSYLAVDCFHWSQKLIANYANGIWNNLLQPTDNRTNCLDGNIFKRFLCPTSENPYLTTHKNQQEIDEACD</sequence>
<evidence type="ECO:0008006" key="3">
    <source>
        <dbReference type="Google" id="ProtNLM"/>
    </source>
</evidence>
<dbReference type="GO" id="GO:0004620">
    <property type="term" value="F:phospholipase activity"/>
    <property type="evidence" value="ECO:0007669"/>
    <property type="project" value="InterPro"/>
</dbReference>
<feature type="non-terminal residue" evidence="1">
    <location>
        <position position="349"/>
    </location>
</feature>
<dbReference type="InterPro" id="IPR038885">
    <property type="entry name" value="PLB1"/>
</dbReference>